<accession>A0ABU7X9Z4</accession>
<evidence type="ECO:0000256" key="4">
    <source>
        <dbReference type="ARBA" id="ARBA00023136"/>
    </source>
</evidence>
<feature type="transmembrane region" description="Helical" evidence="5">
    <location>
        <begin position="61"/>
        <end position="83"/>
    </location>
</feature>
<name>A0ABU7X9Z4_9FIRM</name>
<keyword evidence="7" id="KW-0067">ATP-binding</keyword>
<keyword evidence="8" id="KW-1185">Reference proteome</keyword>
<evidence type="ECO:0000256" key="5">
    <source>
        <dbReference type="SAM" id="Phobius"/>
    </source>
</evidence>
<dbReference type="Gene3D" id="1.20.1560.10">
    <property type="entry name" value="ABC transporter type 1, transmembrane domain"/>
    <property type="match status" value="1"/>
</dbReference>
<protein>
    <submittedName>
        <fullName evidence="7">ABC transporter ATP-binding protein</fullName>
    </submittedName>
</protein>
<reference evidence="7 8" key="1">
    <citation type="submission" date="2022-11" db="EMBL/GenBank/DDBJ databases">
        <title>The First Case of Preauricular Fistular Abscess Caused by Peptoniphilus grossensis.</title>
        <authorList>
            <person name="Byun J.-H."/>
        </authorList>
    </citation>
    <scope>NUCLEOTIDE SEQUENCE [LARGE SCALE GENOMIC DNA]</scope>
    <source>
        <strain evidence="7 8">GYB008</strain>
    </source>
</reference>
<keyword evidence="2 5" id="KW-0812">Transmembrane</keyword>
<dbReference type="Proteomes" id="UP001328425">
    <property type="component" value="Unassembled WGS sequence"/>
</dbReference>
<evidence type="ECO:0000313" key="7">
    <source>
        <dbReference type="EMBL" id="MEF3317810.1"/>
    </source>
</evidence>
<dbReference type="InterPro" id="IPR011527">
    <property type="entry name" value="ABC1_TM_dom"/>
</dbReference>
<keyword evidence="4 5" id="KW-0472">Membrane</keyword>
<comment type="caution">
    <text evidence="7">The sequence shown here is derived from an EMBL/GenBank/DDBJ whole genome shotgun (WGS) entry which is preliminary data.</text>
</comment>
<evidence type="ECO:0000259" key="6">
    <source>
        <dbReference type="PROSITE" id="PS50929"/>
    </source>
</evidence>
<organism evidence="7 8">
    <name type="scientific">Peptoniphilus grossensis</name>
    <dbReference type="NCBI Taxonomy" id="1465756"/>
    <lineage>
        <taxon>Bacteria</taxon>
        <taxon>Bacillati</taxon>
        <taxon>Bacillota</taxon>
        <taxon>Tissierellia</taxon>
        <taxon>Tissierellales</taxon>
        <taxon>Peptoniphilaceae</taxon>
        <taxon>Peptoniphilus</taxon>
    </lineage>
</organism>
<proteinExistence type="predicted"/>
<evidence type="ECO:0000256" key="1">
    <source>
        <dbReference type="ARBA" id="ARBA00004651"/>
    </source>
</evidence>
<dbReference type="InterPro" id="IPR036640">
    <property type="entry name" value="ABC1_TM_sf"/>
</dbReference>
<sequence>MKQKSPATILWELAKKEHSKLKTSVFIASIGVIAGIIPYIAASRILVELLKGNEDFKIYSLWLGIGLLSYILKSFLYSMALSVSHKATFSVLKDVRLRMLEKLPKMPLGEIISVPSGNFKQIIVDQVESMEKPLAHLLPEMTSNLLGSL</sequence>
<keyword evidence="3 5" id="KW-1133">Transmembrane helix</keyword>
<gene>
    <name evidence="7" type="ORF">PV361_03735</name>
</gene>
<evidence type="ECO:0000256" key="2">
    <source>
        <dbReference type="ARBA" id="ARBA00022692"/>
    </source>
</evidence>
<dbReference type="PROSITE" id="PS50929">
    <property type="entry name" value="ABC_TM1F"/>
    <property type="match status" value="1"/>
</dbReference>
<comment type="subcellular location">
    <subcellularLocation>
        <location evidence="1">Cell membrane</location>
        <topology evidence="1">Multi-pass membrane protein</topology>
    </subcellularLocation>
</comment>
<evidence type="ECO:0000256" key="3">
    <source>
        <dbReference type="ARBA" id="ARBA00022989"/>
    </source>
</evidence>
<evidence type="ECO:0000313" key="8">
    <source>
        <dbReference type="Proteomes" id="UP001328425"/>
    </source>
</evidence>
<keyword evidence="7" id="KW-0547">Nucleotide-binding</keyword>
<feature type="transmembrane region" description="Helical" evidence="5">
    <location>
        <begin position="21"/>
        <end position="41"/>
    </location>
</feature>
<feature type="non-terminal residue" evidence="7">
    <location>
        <position position="149"/>
    </location>
</feature>
<dbReference type="SUPFAM" id="SSF90123">
    <property type="entry name" value="ABC transporter transmembrane region"/>
    <property type="match status" value="1"/>
</dbReference>
<dbReference type="GO" id="GO:0005524">
    <property type="term" value="F:ATP binding"/>
    <property type="evidence" value="ECO:0007669"/>
    <property type="project" value="UniProtKB-KW"/>
</dbReference>
<dbReference type="EMBL" id="JARBCY010000024">
    <property type="protein sequence ID" value="MEF3317810.1"/>
    <property type="molecule type" value="Genomic_DNA"/>
</dbReference>
<feature type="domain" description="ABC transmembrane type-1" evidence="6">
    <location>
        <begin position="24"/>
        <end position="149"/>
    </location>
</feature>